<dbReference type="InterPro" id="IPR008972">
    <property type="entry name" value="Cupredoxin"/>
</dbReference>
<reference evidence="4" key="2">
    <citation type="submission" date="2023-06" db="EMBL/GenBank/DDBJ databases">
        <authorList>
            <consortium name="Lawrence Berkeley National Laboratory"/>
            <person name="Haridas S."/>
            <person name="Hensen N."/>
            <person name="Bonometti L."/>
            <person name="Westerberg I."/>
            <person name="Brannstrom I.O."/>
            <person name="Guillou S."/>
            <person name="Cros-Aarteil S."/>
            <person name="Calhoun S."/>
            <person name="Kuo A."/>
            <person name="Mondo S."/>
            <person name="Pangilinan J."/>
            <person name="Riley R."/>
            <person name="Labutti K."/>
            <person name="Andreopoulos B."/>
            <person name="Lipzen A."/>
            <person name="Chen C."/>
            <person name="Yanf M."/>
            <person name="Daum C."/>
            <person name="Ng V."/>
            <person name="Clum A."/>
            <person name="Steindorff A."/>
            <person name="Ohm R."/>
            <person name="Martin F."/>
            <person name="Silar P."/>
            <person name="Natvig D."/>
            <person name="Lalanne C."/>
            <person name="Gautier V."/>
            <person name="Ament-Velasquez S.L."/>
            <person name="Kruys A."/>
            <person name="Hutchinson M.I."/>
            <person name="Powell A.J."/>
            <person name="Barry K."/>
            <person name="Miller A.N."/>
            <person name="Grigoriev I.V."/>
            <person name="Debuchy R."/>
            <person name="Gladieux P."/>
            <person name="Thoren M.H."/>
            <person name="Johannesson H."/>
        </authorList>
    </citation>
    <scope>NUCLEOTIDE SEQUENCE</scope>
    <source>
        <strain evidence="4">CBS 958.72</strain>
    </source>
</reference>
<dbReference type="AlphaFoldDB" id="A0AAE0NKI8"/>
<dbReference type="InterPro" id="IPR052953">
    <property type="entry name" value="Ser-rich/MCO-related"/>
</dbReference>
<feature type="region of interest" description="Disordered" evidence="1">
    <location>
        <begin position="176"/>
        <end position="235"/>
    </location>
</feature>
<evidence type="ECO:0000313" key="5">
    <source>
        <dbReference type="Proteomes" id="UP001287356"/>
    </source>
</evidence>
<feature type="compositionally biased region" description="Pro residues" evidence="1">
    <location>
        <begin position="316"/>
        <end position="331"/>
    </location>
</feature>
<feature type="signal peptide" evidence="3">
    <location>
        <begin position="1"/>
        <end position="20"/>
    </location>
</feature>
<keyword evidence="2" id="KW-0472">Membrane</keyword>
<keyword evidence="2" id="KW-1133">Transmembrane helix</keyword>
<feature type="region of interest" description="Disordered" evidence="1">
    <location>
        <begin position="316"/>
        <end position="393"/>
    </location>
</feature>
<keyword evidence="5" id="KW-1185">Reference proteome</keyword>
<keyword evidence="2" id="KW-0812">Transmembrane</keyword>
<accession>A0AAE0NKI8</accession>
<keyword evidence="3" id="KW-0732">Signal</keyword>
<organism evidence="4 5">
    <name type="scientific">Lasiosphaeria ovina</name>
    <dbReference type="NCBI Taxonomy" id="92902"/>
    <lineage>
        <taxon>Eukaryota</taxon>
        <taxon>Fungi</taxon>
        <taxon>Dikarya</taxon>
        <taxon>Ascomycota</taxon>
        <taxon>Pezizomycotina</taxon>
        <taxon>Sordariomycetes</taxon>
        <taxon>Sordariomycetidae</taxon>
        <taxon>Sordariales</taxon>
        <taxon>Lasiosphaeriaceae</taxon>
        <taxon>Lasiosphaeria</taxon>
    </lineage>
</organism>
<feature type="chain" id="PRO_5041903801" description="Extracellular serine-rich protein" evidence="3">
    <location>
        <begin position="21"/>
        <end position="410"/>
    </location>
</feature>
<evidence type="ECO:0008006" key="6">
    <source>
        <dbReference type="Google" id="ProtNLM"/>
    </source>
</evidence>
<dbReference type="SUPFAM" id="SSF49503">
    <property type="entry name" value="Cupredoxins"/>
    <property type="match status" value="1"/>
</dbReference>
<proteinExistence type="predicted"/>
<feature type="compositionally biased region" description="Polar residues" evidence="1">
    <location>
        <begin position="376"/>
        <end position="393"/>
    </location>
</feature>
<dbReference type="CDD" id="cd00920">
    <property type="entry name" value="Cupredoxin"/>
    <property type="match status" value="1"/>
</dbReference>
<comment type="caution">
    <text evidence="4">The sequence shown here is derived from an EMBL/GenBank/DDBJ whole genome shotgun (WGS) entry which is preliminary data.</text>
</comment>
<gene>
    <name evidence="4" type="ORF">B0T24DRAFT_661739</name>
</gene>
<feature type="compositionally biased region" description="Low complexity" evidence="1">
    <location>
        <begin position="193"/>
        <end position="212"/>
    </location>
</feature>
<sequence length="410" mass="41804">MHPVCLLSVVIGVISAGVLARSYVDGDDNHATTTATSAPTEPSNPPSTSTQAGPETILIAVGAENNVFTPNSTTAFVGDTIRFNFYPGGHSVARAEYKYACIPYEYTGANKIGFYSGTISPQVISDNPPSYEIEVNDTNPIWFYCAAPSSCNGNGMVGVINPTDNETLDVQEQYAKNSSQHFAPGEPFPSEGTSKSVSASTPTTASTPPAVVGSTVTPQVTSQGQGAGSGGESSGLSQGAIAGIAVAAAAIALLGACLIYLFGRRGGLQHKAAEHQSAAPMREVNNYCNGGHPPGSPGLASLSTFSGCASFGPAPPQYGPPVPSSSPPPMNPGSQYRFSDYQGKAFPGGPGSPVGEMPGHTSAVDKPAAELPAVVSSDSPSRSPLTGFGDSSSWAVGQEAANYYKLGGKE</sequence>
<name>A0AAE0NKI8_9PEZI</name>
<feature type="compositionally biased region" description="Low complexity" evidence="1">
    <location>
        <begin position="31"/>
        <end position="50"/>
    </location>
</feature>
<evidence type="ECO:0000256" key="1">
    <source>
        <dbReference type="SAM" id="MobiDB-lite"/>
    </source>
</evidence>
<evidence type="ECO:0000256" key="3">
    <source>
        <dbReference type="SAM" id="SignalP"/>
    </source>
</evidence>
<dbReference type="Gene3D" id="2.60.40.420">
    <property type="entry name" value="Cupredoxins - blue copper proteins"/>
    <property type="match status" value="1"/>
</dbReference>
<evidence type="ECO:0000313" key="4">
    <source>
        <dbReference type="EMBL" id="KAK3383186.1"/>
    </source>
</evidence>
<feature type="transmembrane region" description="Helical" evidence="2">
    <location>
        <begin position="240"/>
        <end position="262"/>
    </location>
</feature>
<dbReference type="Proteomes" id="UP001287356">
    <property type="component" value="Unassembled WGS sequence"/>
</dbReference>
<feature type="region of interest" description="Disordered" evidence="1">
    <location>
        <begin position="30"/>
        <end position="52"/>
    </location>
</feature>
<dbReference type="PANTHER" id="PTHR34883">
    <property type="entry name" value="SERINE-RICH PROTEIN, PUTATIVE-RELATED-RELATED"/>
    <property type="match status" value="1"/>
</dbReference>
<dbReference type="EMBL" id="JAULSN010000001">
    <property type="protein sequence ID" value="KAK3383186.1"/>
    <property type="molecule type" value="Genomic_DNA"/>
</dbReference>
<reference evidence="4" key="1">
    <citation type="journal article" date="2023" name="Mol. Phylogenet. Evol.">
        <title>Genome-scale phylogeny and comparative genomics of the fungal order Sordariales.</title>
        <authorList>
            <person name="Hensen N."/>
            <person name="Bonometti L."/>
            <person name="Westerberg I."/>
            <person name="Brannstrom I.O."/>
            <person name="Guillou S."/>
            <person name="Cros-Aarteil S."/>
            <person name="Calhoun S."/>
            <person name="Haridas S."/>
            <person name="Kuo A."/>
            <person name="Mondo S."/>
            <person name="Pangilinan J."/>
            <person name="Riley R."/>
            <person name="LaButti K."/>
            <person name="Andreopoulos B."/>
            <person name="Lipzen A."/>
            <person name="Chen C."/>
            <person name="Yan M."/>
            <person name="Daum C."/>
            <person name="Ng V."/>
            <person name="Clum A."/>
            <person name="Steindorff A."/>
            <person name="Ohm R.A."/>
            <person name="Martin F."/>
            <person name="Silar P."/>
            <person name="Natvig D.O."/>
            <person name="Lalanne C."/>
            <person name="Gautier V."/>
            <person name="Ament-Velasquez S.L."/>
            <person name="Kruys A."/>
            <person name="Hutchinson M.I."/>
            <person name="Powell A.J."/>
            <person name="Barry K."/>
            <person name="Miller A.N."/>
            <person name="Grigoriev I.V."/>
            <person name="Debuchy R."/>
            <person name="Gladieux P."/>
            <person name="Hiltunen Thoren M."/>
            <person name="Johannesson H."/>
        </authorList>
    </citation>
    <scope>NUCLEOTIDE SEQUENCE</scope>
    <source>
        <strain evidence="4">CBS 958.72</strain>
    </source>
</reference>
<dbReference type="PANTHER" id="PTHR34883:SF8">
    <property type="entry name" value="EXTRACELLULAR SERINE-RICH PROTEIN (AFU_ORTHOLOGUE AFUA_6G00670)"/>
    <property type="match status" value="1"/>
</dbReference>
<protein>
    <recommendedName>
        <fullName evidence="6">Extracellular serine-rich protein</fullName>
    </recommendedName>
</protein>
<evidence type="ECO:0000256" key="2">
    <source>
        <dbReference type="SAM" id="Phobius"/>
    </source>
</evidence>